<dbReference type="InterPro" id="IPR027417">
    <property type="entry name" value="P-loop_NTPase"/>
</dbReference>
<dbReference type="AlphaFoldDB" id="K8ZMM9"/>
<accession>K8ZMM9</accession>
<protein>
    <recommendedName>
        <fullName evidence="3 4">Dephospho-CoA kinase</fullName>
        <ecNumber evidence="3 4">2.7.1.24</ecNumber>
    </recommendedName>
    <alternativeName>
        <fullName evidence="3">Dephosphocoenzyme A kinase</fullName>
    </alternativeName>
</protein>
<dbReference type="GO" id="GO:0005737">
    <property type="term" value="C:cytoplasm"/>
    <property type="evidence" value="ECO:0007669"/>
    <property type="project" value="UniProtKB-SubCell"/>
</dbReference>
<reference evidence="6 7" key="1">
    <citation type="journal article" date="2013" name="Genome Announc.">
        <title>Draft Genome Sequence of Catellicoccus marimammalium, a Novel Species Commonly Found in Gull Feces.</title>
        <authorList>
            <person name="Weigand M.R."/>
            <person name="Ryu H."/>
            <person name="Bozcek L."/>
            <person name="Konstantinidis K.T."/>
            <person name="Santo Domingo J.W."/>
        </authorList>
    </citation>
    <scope>NUCLEOTIDE SEQUENCE [LARGE SCALE GENOMIC DNA]</scope>
    <source>
        <strain evidence="6 7">M35/04/3</strain>
    </source>
</reference>
<comment type="similarity">
    <text evidence="3">Belongs to the CoaE family.</text>
</comment>
<dbReference type="Gene3D" id="3.40.50.300">
    <property type="entry name" value="P-loop containing nucleotide triphosphate hydrolases"/>
    <property type="match status" value="1"/>
</dbReference>
<dbReference type="Proteomes" id="UP000016057">
    <property type="component" value="Unassembled WGS sequence"/>
</dbReference>
<evidence type="ECO:0000313" key="7">
    <source>
        <dbReference type="Proteomes" id="UP000016057"/>
    </source>
</evidence>
<organism evidence="6 7">
    <name type="scientific">Catellicoccus marimammalium M35/04/3</name>
    <dbReference type="NCBI Taxonomy" id="1234409"/>
    <lineage>
        <taxon>Bacteria</taxon>
        <taxon>Bacillati</taxon>
        <taxon>Bacillota</taxon>
        <taxon>Bacilli</taxon>
        <taxon>Lactobacillales</taxon>
        <taxon>Enterococcaceae</taxon>
        <taxon>Catellicoccus</taxon>
    </lineage>
</organism>
<dbReference type="Pfam" id="PF01121">
    <property type="entry name" value="CoaE"/>
    <property type="match status" value="1"/>
</dbReference>
<feature type="binding site" evidence="3">
    <location>
        <begin position="18"/>
        <end position="23"/>
    </location>
    <ligand>
        <name>ATP</name>
        <dbReference type="ChEBI" id="CHEBI:30616"/>
    </ligand>
</feature>
<dbReference type="eggNOG" id="COG0237">
    <property type="taxonomic scope" value="Bacteria"/>
</dbReference>
<keyword evidence="2 3" id="KW-0067">ATP-binding</keyword>
<dbReference type="EC" id="2.7.1.24" evidence="3 4"/>
<dbReference type="PROSITE" id="PS51219">
    <property type="entry name" value="DPCK"/>
    <property type="match status" value="1"/>
</dbReference>
<keyword evidence="3 6" id="KW-0808">Transferase</keyword>
<dbReference type="GO" id="GO:0015937">
    <property type="term" value="P:coenzyme A biosynthetic process"/>
    <property type="evidence" value="ECO:0007669"/>
    <property type="project" value="UniProtKB-UniRule"/>
</dbReference>
<comment type="caution">
    <text evidence="6">The sequence shown here is derived from an EMBL/GenBank/DDBJ whole genome shotgun (WGS) entry which is preliminary data.</text>
</comment>
<keyword evidence="3 6" id="KW-0418">Kinase</keyword>
<dbReference type="NCBIfam" id="TIGR00152">
    <property type="entry name" value="dephospho-CoA kinase"/>
    <property type="match status" value="1"/>
</dbReference>
<dbReference type="RefSeq" id="WP_009491947.1">
    <property type="nucleotide sequence ID" value="NZ_AMYT01000022.1"/>
</dbReference>
<evidence type="ECO:0000256" key="2">
    <source>
        <dbReference type="ARBA" id="ARBA00022840"/>
    </source>
</evidence>
<keyword evidence="7" id="KW-1185">Reference proteome</keyword>
<comment type="function">
    <text evidence="3">Catalyzes the phosphorylation of the 3'-hydroxyl group of dephosphocoenzyme A to form coenzyme A.</text>
</comment>
<gene>
    <name evidence="3" type="primary">coaE</name>
    <name evidence="6" type="ORF">C683_1146</name>
</gene>
<dbReference type="HAMAP" id="MF_00376">
    <property type="entry name" value="Dephospho_CoA_kinase"/>
    <property type="match status" value="1"/>
</dbReference>
<evidence type="ECO:0000256" key="3">
    <source>
        <dbReference type="HAMAP-Rule" id="MF_00376"/>
    </source>
</evidence>
<dbReference type="InterPro" id="IPR001977">
    <property type="entry name" value="Depp_CoAkinase"/>
</dbReference>
<dbReference type="PANTHER" id="PTHR10695">
    <property type="entry name" value="DEPHOSPHO-COA KINASE-RELATED"/>
    <property type="match status" value="1"/>
</dbReference>
<name>K8ZMM9_9ENTE</name>
<comment type="pathway">
    <text evidence="3">Cofactor biosynthesis; coenzyme A biosynthesis; CoA from (R)-pantothenate: step 5/5.</text>
</comment>
<evidence type="ECO:0000256" key="5">
    <source>
        <dbReference type="SAM" id="MobiDB-lite"/>
    </source>
</evidence>
<dbReference type="STRING" id="1234409.C683_1146"/>
<evidence type="ECO:0000256" key="1">
    <source>
        <dbReference type="ARBA" id="ARBA00022741"/>
    </source>
</evidence>
<keyword evidence="1 3" id="KW-0547">Nucleotide-binding</keyword>
<keyword evidence="3" id="KW-0963">Cytoplasm</keyword>
<dbReference type="PANTHER" id="PTHR10695:SF46">
    <property type="entry name" value="BIFUNCTIONAL COENZYME A SYNTHASE-RELATED"/>
    <property type="match status" value="1"/>
</dbReference>
<keyword evidence="3" id="KW-0173">Coenzyme A biosynthesis</keyword>
<dbReference type="OrthoDB" id="9812943at2"/>
<dbReference type="EMBL" id="AMYT01000022">
    <property type="protein sequence ID" value="EKU26871.1"/>
    <property type="molecule type" value="Genomic_DNA"/>
</dbReference>
<dbReference type="UniPathway" id="UPA00241">
    <property type="reaction ID" value="UER00356"/>
</dbReference>
<comment type="subcellular location">
    <subcellularLocation>
        <location evidence="3">Cytoplasm</location>
    </subcellularLocation>
</comment>
<proteinExistence type="inferred from homology"/>
<dbReference type="CDD" id="cd02022">
    <property type="entry name" value="DPCK"/>
    <property type="match status" value="1"/>
</dbReference>
<dbReference type="SUPFAM" id="SSF52540">
    <property type="entry name" value="P-loop containing nucleoside triphosphate hydrolases"/>
    <property type="match status" value="1"/>
</dbReference>
<evidence type="ECO:0000256" key="4">
    <source>
        <dbReference type="NCBIfam" id="TIGR00152"/>
    </source>
</evidence>
<sequence length="209" mass="24057">MSKLSTDKILIGLTGNIACGKSTVAQYLKKEGMEILDADCVAREIVLPGTPALKEIVQTFGKEYLHTDGTLNRKKLGRHIFADETERQKLDQIMAQYLQQGFQAKIDQSQASHLIFDMPLLFEQNYDQDMDAIIVVHVQESIQQERLQQRDHCSLEEVKQKMQSQMPLKEKQKQATWQIDNNGTKEETEEQCQKLLPKLKKLVKKEMHS</sequence>
<dbReference type="GO" id="GO:0004140">
    <property type="term" value="F:dephospho-CoA kinase activity"/>
    <property type="evidence" value="ECO:0007669"/>
    <property type="project" value="UniProtKB-UniRule"/>
</dbReference>
<comment type="catalytic activity">
    <reaction evidence="3">
        <text>3'-dephospho-CoA + ATP = ADP + CoA + H(+)</text>
        <dbReference type="Rhea" id="RHEA:18245"/>
        <dbReference type="ChEBI" id="CHEBI:15378"/>
        <dbReference type="ChEBI" id="CHEBI:30616"/>
        <dbReference type="ChEBI" id="CHEBI:57287"/>
        <dbReference type="ChEBI" id="CHEBI:57328"/>
        <dbReference type="ChEBI" id="CHEBI:456216"/>
        <dbReference type="EC" id="2.7.1.24"/>
    </reaction>
</comment>
<dbReference type="GO" id="GO:0005524">
    <property type="term" value="F:ATP binding"/>
    <property type="evidence" value="ECO:0007669"/>
    <property type="project" value="UniProtKB-UniRule"/>
</dbReference>
<dbReference type="PATRIC" id="fig|1234409.3.peg.1098"/>
<feature type="region of interest" description="Disordered" evidence="5">
    <location>
        <begin position="163"/>
        <end position="192"/>
    </location>
</feature>
<evidence type="ECO:0000313" key="6">
    <source>
        <dbReference type="EMBL" id="EKU26871.1"/>
    </source>
</evidence>